<evidence type="ECO:0000313" key="13">
    <source>
        <dbReference type="Proteomes" id="UP000062833"/>
    </source>
</evidence>
<keyword evidence="13" id="KW-1185">Reference proteome</keyword>
<evidence type="ECO:0000256" key="6">
    <source>
        <dbReference type="ARBA" id="ARBA00022825"/>
    </source>
</evidence>
<evidence type="ECO:0000259" key="11">
    <source>
        <dbReference type="SMART" id="SM00245"/>
    </source>
</evidence>
<dbReference type="Gene3D" id="3.30.750.44">
    <property type="match status" value="1"/>
</dbReference>
<evidence type="ECO:0000256" key="7">
    <source>
        <dbReference type="PIRNR" id="PIRNR036421"/>
    </source>
</evidence>
<dbReference type="Gene3D" id="2.130.10.10">
    <property type="entry name" value="YVTN repeat-like/Quinoprotein amine dehydrogenase"/>
    <property type="match status" value="1"/>
</dbReference>
<comment type="similarity">
    <text evidence="2 7">Belongs to the peptidase S41B family.</text>
</comment>
<keyword evidence="6 7" id="KW-0720">Serine protease</keyword>
<dbReference type="Gene3D" id="3.90.226.10">
    <property type="entry name" value="2-enoyl-CoA Hydratase, Chain A, domain 1"/>
    <property type="match status" value="1"/>
</dbReference>
<feature type="active site" description="Charge relay system" evidence="8">
    <location>
        <position position="1116"/>
    </location>
</feature>
<dbReference type="GO" id="GO:0005737">
    <property type="term" value="C:cytoplasm"/>
    <property type="evidence" value="ECO:0007669"/>
    <property type="project" value="UniProtKB-SubCell"/>
</dbReference>
<evidence type="ECO:0000256" key="5">
    <source>
        <dbReference type="ARBA" id="ARBA00022801"/>
    </source>
</evidence>
<evidence type="ECO:0000256" key="8">
    <source>
        <dbReference type="PIRSR" id="PIRSR036421-1"/>
    </source>
</evidence>
<dbReference type="InterPro" id="IPR028204">
    <property type="entry name" value="Tricorn_C1"/>
</dbReference>
<evidence type="ECO:0000256" key="4">
    <source>
        <dbReference type="ARBA" id="ARBA00022670"/>
    </source>
</evidence>
<dbReference type="Pfam" id="PF26550">
    <property type="entry name" value="Tricorn_2nd"/>
    <property type="match status" value="1"/>
</dbReference>
<dbReference type="EMBL" id="CP012677">
    <property type="protein sequence ID" value="ALE91859.1"/>
    <property type="molecule type" value="Genomic_DNA"/>
</dbReference>
<keyword evidence="5 7" id="KW-0378">Hydrolase</keyword>
<dbReference type="KEGG" id="aaq:AOC05_05145"/>
<dbReference type="InterPro" id="IPR036034">
    <property type="entry name" value="PDZ_sf"/>
</dbReference>
<evidence type="ECO:0000256" key="3">
    <source>
        <dbReference type="ARBA" id="ARBA00022490"/>
    </source>
</evidence>
<reference evidence="13" key="1">
    <citation type="submission" date="2015-09" db="EMBL/GenBank/DDBJ databases">
        <title>Complete genome of Arthrobacter alpinus strain R3.8.</title>
        <authorList>
            <person name="See-Too W.S."/>
            <person name="Chan K.G."/>
        </authorList>
    </citation>
    <scope>NUCLEOTIDE SEQUENCE [LARGE SCALE GENOMIC DNA]</scope>
    <source>
        <strain evidence="13">R3.8</strain>
    </source>
</reference>
<gene>
    <name evidence="12" type="ORF">AOC05_05145</name>
</gene>
<dbReference type="PANTHER" id="PTHR43253">
    <property type="entry name" value="TRICORN PROTEASE HOMOLOG 2-RELATED"/>
    <property type="match status" value="1"/>
</dbReference>
<sequence length="1178" mass="125975">MTSSSYFRYPHVHHDLVTFVAQDDVWIAPLAGGRAWRVSAESSPPRNPRFTPDGSHLVWTVTRGAAPEVVVAPVDGGAVRQLTHWGHASTKVKGFTAEGKVVVTSAFEQPDSRLTWAYAVGLDDAQRSMLAYGPVDSVVFGPVVGDERPMVLSSALSREQAAWKRYRGGTAGKLWIDADGSGDFSRLVPELDGNLCDPLWVQGRIAFLSDHEGHGNLYSVQPDGSGLRRHTDFEGFYVRHASTDGTRIVFESAGILFSMASLDEEAVQIPITLGAATTARTPKLLTVGDHLNEVVPNHDGRASVVQAHGSVHWLTHRGGPARVLAGEPGVRARLARPLDEARVFYIADNGGEEALYIRTLAGPGEEIARRGPVTTQAPPSEGQEGASAAQDDPNALPRPVSAQAVNADTFHEAVSPVRDQAPSPAGAGAPGTRQDGPTAEGRAPAPEGVQELRRIEFPTRTRAAQTVASPDGASIAVGTEFGEIYLVDVHAGTMERLAQTSSGAVEQLAFSPDSAWLVWSEPLDPEKRHAKLRLAALKAPAAPAERIIELTDGRFADHSPVFTPDGKYVAFLSRRSFDPVYDTHSFDLSFPASTKPFLIALAATTPSPFGPDVDGAPQQRAPRKPATAPAQEPSERVSTAVTVDVAGLGARIIAVPVPQKSYVALSAVDGGLLWQVQRSQGATGDGLGRPTDKPAGARLEHFDFASGEVSSIAQEIDSFRVSGDGNSVVTLREGHVKVLPTTPRTPEDCADVEDVDLARILLKLDPVKVWGQAFDEAWRLQRDFFYAPDMAGVDWDGVHARYRPLVERLGSHDDLVDLLWEMHGELGTSHAYVTPAAAPGADTPAQGYLGAAFEAGEAGFVVREILAGESSDPQAFSPLAAPGVAVRVGEILEAINGVPVPVQGPGVLLAGTAGTIVELTLRSAPEAGREAHTPTRRRVAVVPLKSEERLRYQQWVAANRATVRHASQGTFGYLHVPDMMPRGWAQLHRDLDTETAADALVIDVRRNRGGHTSQLVAEVISRRMDAWSLARGQVPEIYPSQALRGPVVILTDEFAGSDGDIITAVAKLRGIGPVVGMRTWGGVVGIDGKFTLADGTAVTQPRYAFWFRGGQGFEVENYGVDPDITVPYPPHDYLAGNDPQLEAAIGVLLEMRAEIPTVHPPELAGYRNVAPAPLPPRP</sequence>
<dbReference type="OrthoDB" id="9758793at2"/>
<dbReference type="EC" id="3.4.21.-" evidence="7"/>
<dbReference type="InterPro" id="IPR029414">
    <property type="entry name" value="Tricorn_PDZ"/>
</dbReference>
<protein>
    <recommendedName>
        <fullName evidence="7">Tricorn protease homolog</fullName>
        <ecNumber evidence="7">3.4.21.-</ecNumber>
    </recommendedName>
</protein>
<evidence type="ECO:0000256" key="2">
    <source>
        <dbReference type="ARBA" id="ARBA00008524"/>
    </source>
</evidence>
<feature type="domain" description="Tail specific protease" evidence="11">
    <location>
        <begin position="934"/>
        <end position="1127"/>
    </location>
</feature>
<dbReference type="RefSeq" id="WP_062006238.1">
    <property type="nucleotide sequence ID" value="NZ_CP012677.1"/>
</dbReference>
<dbReference type="PANTHER" id="PTHR43253:SF1">
    <property type="entry name" value="TRICORN PROTEASE HOMOLOG 2-RELATED"/>
    <property type="match status" value="1"/>
</dbReference>
<dbReference type="PATRIC" id="fig|656366.3.peg.1107"/>
<feature type="site" description="Transition state stabilizer; via amide nitrogen" evidence="9">
    <location>
        <position position="1058"/>
    </location>
</feature>
<feature type="compositionally biased region" description="Low complexity" evidence="10">
    <location>
        <begin position="421"/>
        <end position="431"/>
    </location>
</feature>
<dbReference type="PIRSF" id="PIRSF036421">
    <property type="entry name" value="Tricorn_protease"/>
    <property type="match status" value="1"/>
</dbReference>
<feature type="region of interest" description="Disordered" evidence="10">
    <location>
        <begin position="367"/>
        <end position="398"/>
    </location>
</feature>
<dbReference type="CDD" id="cd07562">
    <property type="entry name" value="Peptidase_S41_TRI"/>
    <property type="match status" value="1"/>
</dbReference>
<proteinExistence type="inferred from homology"/>
<dbReference type="SUPFAM" id="SSF52096">
    <property type="entry name" value="ClpP/crotonase"/>
    <property type="match status" value="1"/>
</dbReference>
<dbReference type="Pfam" id="PF03572">
    <property type="entry name" value="Peptidase_S41"/>
    <property type="match status" value="1"/>
</dbReference>
<accession>A0A0M3UFZ1</accession>
<dbReference type="Gene3D" id="2.30.42.10">
    <property type="match status" value="1"/>
</dbReference>
<dbReference type="SMART" id="SM00245">
    <property type="entry name" value="TSPc"/>
    <property type="match status" value="1"/>
</dbReference>
<dbReference type="InterPro" id="IPR005151">
    <property type="entry name" value="Tail-specific_protease"/>
</dbReference>
<dbReference type="Pfam" id="PF26549">
    <property type="entry name" value="Tricorn_N"/>
    <property type="match status" value="1"/>
</dbReference>
<name>A0A0M3UFZ1_9MICC</name>
<evidence type="ECO:0000256" key="9">
    <source>
        <dbReference type="PIRSR" id="PIRSR036421-3"/>
    </source>
</evidence>
<dbReference type="InterPro" id="IPR015943">
    <property type="entry name" value="WD40/YVTN_repeat-like_dom_sf"/>
</dbReference>
<dbReference type="Pfam" id="PF14684">
    <property type="entry name" value="Tricorn_C1"/>
    <property type="match status" value="1"/>
</dbReference>
<dbReference type="Gene3D" id="2.120.10.60">
    <property type="entry name" value="Tricorn protease N-terminal domain"/>
    <property type="match status" value="1"/>
</dbReference>
<organism evidence="12 13">
    <name type="scientific">Arthrobacter alpinus</name>
    <dbReference type="NCBI Taxonomy" id="656366"/>
    <lineage>
        <taxon>Bacteria</taxon>
        <taxon>Bacillati</taxon>
        <taxon>Actinomycetota</taxon>
        <taxon>Actinomycetes</taxon>
        <taxon>Micrococcales</taxon>
        <taxon>Micrococcaceae</taxon>
        <taxon>Arthrobacter</taxon>
    </lineage>
</organism>
<comment type="subcellular location">
    <subcellularLocation>
        <location evidence="1 7">Cytoplasm</location>
    </subcellularLocation>
</comment>
<keyword evidence="3 7" id="KW-0963">Cytoplasm</keyword>
<evidence type="ECO:0000256" key="1">
    <source>
        <dbReference type="ARBA" id="ARBA00004496"/>
    </source>
</evidence>
<dbReference type="GO" id="GO:0008236">
    <property type="term" value="F:serine-type peptidase activity"/>
    <property type="evidence" value="ECO:0007669"/>
    <property type="project" value="UniProtKB-UniRule"/>
</dbReference>
<feature type="active site" description="Charge relay system" evidence="8">
    <location>
        <position position="830"/>
    </location>
</feature>
<dbReference type="AlphaFoldDB" id="A0A0M3UFZ1"/>
<dbReference type="Pfam" id="PF14685">
    <property type="entry name" value="PDZ_Tricorn"/>
    <property type="match status" value="1"/>
</dbReference>
<comment type="function">
    <text evidence="7">Degrades oligopeptides.</text>
</comment>
<dbReference type="SUPFAM" id="SSF69322">
    <property type="entry name" value="Tricorn protease domain 2"/>
    <property type="match status" value="1"/>
</dbReference>
<dbReference type="SUPFAM" id="SSF50156">
    <property type="entry name" value="PDZ domain-like"/>
    <property type="match status" value="1"/>
</dbReference>
<feature type="region of interest" description="Disordered" evidence="10">
    <location>
        <begin position="416"/>
        <end position="450"/>
    </location>
</feature>
<dbReference type="SUPFAM" id="SSF69304">
    <property type="entry name" value="Tricorn protease N-terminal domain"/>
    <property type="match status" value="1"/>
</dbReference>
<dbReference type="InterPro" id="IPR012393">
    <property type="entry name" value="Tricorn_protease"/>
</dbReference>
<evidence type="ECO:0000256" key="10">
    <source>
        <dbReference type="SAM" id="MobiDB-lite"/>
    </source>
</evidence>
<feature type="active site" description="Nucleophile" evidence="8">
    <location>
        <position position="1057"/>
    </location>
</feature>
<feature type="region of interest" description="Disordered" evidence="10">
    <location>
        <begin position="608"/>
        <end position="638"/>
    </location>
</feature>
<dbReference type="GO" id="GO:0006508">
    <property type="term" value="P:proteolysis"/>
    <property type="evidence" value="ECO:0007669"/>
    <property type="project" value="UniProtKB-UniRule"/>
</dbReference>
<keyword evidence="4 7" id="KW-0645">Protease</keyword>
<evidence type="ECO:0000313" key="12">
    <source>
        <dbReference type="EMBL" id="ALE91859.1"/>
    </source>
</evidence>
<dbReference type="Proteomes" id="UP000062833">
    <property type="component" value="Chromosome"/>
</dbReference>
<dbReference type="InterPro" id="IPR029045">
    <property type="entry name" value="ClpP/crotonase-like_dom_sf"/>
</dbReference>